<evidence type="ECO:0000256" key="9">
    <source>
        <dbReference type="ARBA" id="ARBA00022989"/>
    </source>
</evidence>
<dbReference type="InterPro" id="IPR050681">
    <property type="entry name" value="CDF/SLC30A"/>
</dbReference>
<keyword evidence="19" id="KW-0732">Signal</keyword>
<dbReference type="Proteomes" id="UP000694580">
    <property type="component" value="Unplaced"/>
</dbReference>
<evidence type="ECO:0000259" key="20">
    <source>
        <dbReference type="Pfam" id="PF01545"/>
    </source>
</evidence>
<organism evidence="21 22">
    <name type="scientific">Denticeps clupeoides</name>
    <name type="common">denticle herring</name>
    <dbReference type="NCBI Taxonomy" id="299321"/>
    <lineage>
        <taxon>Eukaryota</taxon>
        <taxon>Metazoa</taxon>
        <taxon>Chordata</taxon>
        <taxon>Craniata</taxon>
        <taxon>Vertebrata</taxon>
        <taxon>Euteleostomi</taxon>
        <taxon>Actinopterygii</taxon>
        <taxon>Neopterygii</taxon>
        <taxon>Teleostei</taxon>
        <taxon>Clupei</taxon>
        <taxon>Clupeiformes</taxon>
        <taxon>Denticipitoidei</taxon>
        <taxon>Denticipitidae</taxon>
        <taxon>Denticeps</taxon>
    </lineage>
</organism>
<keyword evidence="9 18" id="KW-1133">Transmembrane helix</keyword>
<feature type="chain" id="PRO_5044260509" description="Probable proton-coupled zinc antiporter SLC30A3" evidence="19">
    <location>
        <begin position="25"/>
        <end position="208"/>
    </location>
</feature>
<evidence type="ECO:0000256" key="18">
    <source>
        <dbReference type="SAM" id="Phobius"/>
    </source>
</evidence>
<evidence type="ECO:0000256" key="11">
    <source>
        <dbReference type="ARBA" id="ARBA00023228"/>
    </source>
</evidence>
<evidence type="ECO:0000256" key="1">
    <source>
        <dbReference type="ARBA" id="ARBA00004107"/>
    </source>
</evidence>
<keyword evidence="8" id="KW-0406">Ion transport</keyword>
<keyword evidence="7" id="KW-0862">Zinc</keyword>
<reference evidence="21" key="2">
    <citation type="submission" date="2025-09" db="UniProtKB">
        <authorList>
            <consortium name="Ensembl"/>
        </authorList>
    </citation>
    <scope>IDENTIFICATION</scope>
</reference>
<feature type="transmembrane region" description="Helical" evidence="18">
    <location>
        <begin position="93"/>
        <end position="116"/>
    </location>
</feature>
<proteinExistence type="inferred from homology"/>
<dbReference type="GO" id="GO:0005765">
    <property type="term" value="C:lysosomal membrane"/>
    <property type="evidence" value="ECO:0007669"/>
    <property type="project" value="UniProtKB-SubCell"/>
</dbReference>
<keyword evidence="8" id="KW-0813">Transport</keyword>
<feature type="transmembrane region" description="Helical" evidence="18">
    <location>
        <begin position="180"/>
        <end position="199"/>
    </location>
</feature>
<evidence type="ECO:0000256" key="7">
    <source>
        <dbReference type="ARBA" id="ARBA00022833"/>
    </source>
</evidence>
<dbReference type="InterPro" id="IPR027469">
    <property type="entry name" value="Cation_efflux_TMD_sf"/>
</dbReference>
<protein>
    <recommendedName>
        <fullName evidence="14">Probable proton-coupled zinc antiporter SLC30A3</fullName>
    </recommendedName>
    <alternativeName>
        <fullName evidence="16">Solute carrier family 30 member 3</fullName>
    </alternativeName>
    <alternativeName>
        <fullName evidence="15">Zinc transporter 3</fullName>
    </alternativeName>
</protein>
<evidence type="ECO:0000256" key="17">
    <source>
        <dbReference type="ARBA" id="ARBA00048349"/>
    </source>
</evidence>
<dbReference type="GO" id="GO:0015297">
    <property type="term" value="F:antiporter activity"/>
    <property type="evidence" value="ECO:0007669"/>
    <property type="project" value="UniProtKB-KW"/>
</dbReference>
<evidence type="ECO:0000256" key="5">
    <source>
        <dbReference type="ARBA" id="ARBA00022599"/>
    </source>
</evidence>
<keyword evidence="8" id="KW-0864">Zinc transport</keyword>
<dbReference type="GeneTree" id="ENSGT00940000156072"/>
<evidence type="ECO:0000256" key="14">
    <source>
        <dbReference type="ARBA" id="ARBA00040652"/>
    </source>
</evidence>
<dbReference type="GO" id="GO:0010043">
    <property type="term" value="P:response to zinc ion"/>
    <property type="evidence" value="ECO:0007669"/>
    <property type="project" value="TreeGrafter"/>
</dbReference>
<evidence type="ECO:0000256" key="19">
    <source>
        <dbReference type="SAM" id="SignalP"/>
    </source>
</evidence>
<dbReference type="InterPro" id="IPR002524">
    <property type="entry name" value="Cation_efflux"/>
</dbReference>
<keyword evidence="10 18" id="KW-0472">Membrane</keyword>
<dbReference type="NCBIfam" id="TIGR01297">
    <property type="entry name" value="CDF"/>
    <property type="match status" value="1"/>
</dbReference>
<dbReference type="GO" id="GO:0005886">
    <property type="term" value="C:plasma membrane"/>
    <property type="evidence" value="ECO:0007669"/>
    <property type="project" value="TreeGrafter"/>
</dbReference>
<dbReference type="Gene3D" id="1.20.1510.10">
    <property type="entry name" value="Cation efflux protein transmembrane domain"/>
    <property type="match status" value="1"/>
</dbReference>
<keyword evidence="22" id="KW-1185">Reference proteome</keyword>
<keyword evidence="4" id="KW-0050">Antiport</keyword>
<gene>
    <name evidence="21" type="primary">SLC30A2</name>
</gene>
<keyword evidence="11" id="KW-0458">Lysosome</keyword>
<keyword evidence="5" id="KW-0771">Synaptosome</keyword>
<evidence type="ECO:0000256" key="13">
    <source>
        <dbReference type="ARBA" id="ARBA00037129"/>
    </source>
</evidence>
<comment type="subcellular location">
    <subcellularLocation>
        <location evidence="1">Late endosome membrane</location>
        <topology evidence="1">Multi-pass membrane protein</topology>
    </subcellularLocation>
    <subcellularLocation>
        <location evidence="2">Lysosome membrane</location>
        <topology evidence="2">Multi-pass membrane protein</topology>
    </subcellularLocation>
    <subcellularLocation>
        <location evidence="12">Synapse</location>
        <location evidence="12">Synaptosome</location>
    </subcellularLocation>
</comment>
<reference evidence="21" key="1">
    <citation type="submission" date="2025-08" db="UniProtKB">
        <authorList>
            <consortium name="Ensembl"/>
        </authorList>
    </citation>
    <scope>IDENTIFICATION</scope>
</reference>
<dbReference type="PANTHER" id="PTHR11562">
    <property type="entry name" value="CATION EFFLUX PROTEIN/ ZINC TRANSPORTER"/>
    <property type="match status" value="1"/>
</dbReference>
<comment type="catalytic activity">
    <reaction evidence="17">
        <text>Zn(2+)(in) + 2 H(+)(out) = Zn(2+)(out) + 2 H(+)(in)</text>
        <dbReference type="Rhea" id="RHEA:72627"/>
        <dbReference type="ChEBI" id="CHEBI:15378"/>
        <dbReference type="ChEBI" id="CHEBI:29105"/>
    </reaction>
</comment>
<dbReference type="Pfam" id="PF01545">
    <property type="entry name" value="Cation_efflux"/>
    <property type="match status" value="1"/>
</dbReference>
<dbReference type="Ensembl" id="ENSDCDT00010027329.1">
    <property type="protein sequence ID" value="ENSDCDP00010022836.1"/>
    <property type="gene ID" value="ENSDCDG00010013473.1"/>
</dbReference>
<dbReference type="GO" id="GO:0043005">
    <property type="term" value="C:neuron projection"/>
    <property type="evidence" value="ECO:0007669"/>
    <property type="project" value="UniProtKB-KW"/>
</dbReference>
<feature type="signal peptide" evidence="19">
    <location>
        <begin position="1"/>
        <end position="24"/>
    </location>
</feature>
<feature type="transmembrane region" description="Helical" evidence="18">
    <location>
        <begin position="145"/>
        <end position="168"/>
    </location>
</feature>
<evidence type="ECO:0000256" key="16">
    <source>
        <dbReference type="ARBA" id="ARBA00042216"/>
    </source>
</evidence>
<dbReference type="InterPro" id="IPR058533">
    <property type="entry name" value="Cation_efflux_TM"/>
</dbReference>
<keyword evidence="5" id="KW-0770">Synapse</keyword>
<dbReference type="GO" id="GO:0005385">
    <property type="term" value="F:zinc ion transmembrane transporter activity"/>
    <property type="evidence" value="ECO:0007669"/>
    <property type="project" value="TreeGrafter"/>
</dbReference>
<feature type="domain" description="Cation efflux protein transmembrane" evidence="20">
    <location>
        <begin position="59"/>
        <end position="203"/>
    </location>
</feature>
<evidence type="ECO:0000256" key="3">
    <source>
        <dbReference type="ARBA" id="ARBA00008873"/>
    </source>
</evidence>
<dbReference type="GO" id="GO:0031902">
    <property type="term" value="C:late endosome membrane"/>
    <property type="evidence" value="ECO:0007669"/>
    <property type="project" value="UniProtKB-SubCell"/>
</dbReference>
<evidence type="ECO:0000256" key="2">
    <source>
        <dbReference type="ARBA" id="ARBA00004155"/>
    </source>
</evidence>
<evidence type="ECO:0000313" key="22">
    <source>
        <dbReference type="Proteomes" id="UP000694580"/>
    </source>
</evidence>
<evidence type="ECO:0000256" key="12">
    <source>
        <dbReference type="ARBA" id="ARBA00034102"/>
    </source>
</evidence>
<sequence>MLAKKKLYIASLVCLLFMIGEVIGESSGTDRYLAFRRTAGTGFMKGGSLYHCCLFFVIVEILGALVSVLSIWIVTGVLVYLAIDRIVKNDYEIEGHVMVLTSGCAVVVNIIMAYILHHSTTFHAHGHGHSHGLLGSHGNTSVRAAFIHVLGDLLQSVGVMVAAIIIYFRPEYKVADPICTFLFSVFVLGTTITILRDVFRILMEGNPR</sequence>
<evidence type="ECO:0000256" key="4">
    <source>
        <dbReference type="ARBA" id="ARBA00022449"/>
    </source>
</evidence>
<evidence type="ECO:0000256" key="15">
    <source>
        <dbReference type="ARBA" id="ARBA00042040"/>
    </source>
</evidence>
<comment type="similarity">
    <text evidence="3">Belongs to the cation diffusion facilitator (CDF) transporter (TC 2.A.4) family. SLC30A subfamily.</text>
</comment>
<dbReference type="SUPFAM" id="SSF161111">
    <property type="entry name" value="Cation efflux protein transmembrane domain-like"/>
    <property type="match status" value="1"/>
</dbReference>
<dbReference type="PANTHER" id="PTHR11562:SF30">
    <property type="entry name" value="PROTON-COUPLED ZINC ANTIPORTER SLC30A3-RELATED"/>
    <property type="match status" value="1"/>
</dbReference>
<name>A0AAY4BRN3_9TELE</name>
<comment type="function">
    <text evidence="13">Probable proton-coupled zinc ion antiporter mediating the import of zinc from cytoplasm into synaptic vesicles and participating to cellular zinc ion homeostasis in the brain.</text>
</comment>
<dbReference type="GO" id="GO:0045202">
    <property type="term" value="C:synapse"/>
    <property type="evidence" value="ECO:0007669"/>
    <property type="project" value="UniProtKB-SubCell"/>
</dbReference>
<keyword evidence="6 18" id="KW-0812">Transmembrane</keyword>
<evidence type="ECO:0000256" key="6">
    <source>
        <dbReference type="ARBA" id="ARBA00022692"/>
    </source>
</evidence>
<evidence type="ECO:0000256" key="8">
    <source>
        <dbReference type="ARBA" id="ARBA00022906"/>
    </source>
</evidence>
<dbReference type="AlphaFoldDB" id="A0AAY4BRN3"/>
<feature type="transmembrane region" description="Helical" evidence="18">
    <location>
        <begin position="48"/>
        <end position="81"/>
    </location>
</feature>
<accession>A0AAY4BRN3</accession>
<evidence type="ECO:0000256" key="10">
    <source>
        <dbReference type="ARBA" id="ARBA00023136"/>
    </source>
</evidence>
<evidence type="ECO:0000313" key="21">
    <source>
        <dbReference type="Ensembl" id="ENSDCDP00010022836.1"/>
    </source>
</evidence>